<dbReference type="InterPro" id="IPR038175">
    <property type="entry name" value="CBM21_dom_sf"/>
</dbReference>
<comment type="caution">
    <text evidence="2">The sequence shown here is derived from an EMBL/GenBank/DDBJ whole genome shotgun (WGS) entry which is preliminary data.</text>
</comment>
<dbReference type="OrthoDB" id="1881at2759"/>
<dbReference type="PROSITE" id="PS51159">
    <property type="entry name" value="CBM21"/>
    <property type="match status" value="1"/>
</dbReference>
<reference evidence="2 3" key="1">
    <citation type="journal article" date="2018" name="PLoS Pathog.">
        <title>Evolution of structural diversity of trichothecenes, a family of toxins produced by plant pathogenic and entomopathogenic fungi.</title>
        <authorList>
            <person name="Proctor R.H."/>
            <person name="McCormick S.P."/>
            <person name="Kim H.S."/>
            <person name="Cardoza R.E."/>
            <person name="Stanley A.M."/>
            <person name="Lindo L."/>
            <person name="Kelly A."/>
            <person name="Brown D.W."/>
            <person name="Lee T."/>
            <person name="Vaughan M.M."/>
            <person name="Alexander N.J."/>
            <person name="Busman M."/>
            <person name="Gutierrez S."/>
        </authorList>
    </citation>
    <scope>NUCLEOTIDE SEQUENCE [LARGE SCALE GENOMIC DNA]</scope>
    <source>
        <strain evidence="2 3">NRRL 20695</strain>
    </source>
</reference>
<dbReference type="GO" id="GO:2001069">
    <property type="term" value="F:glycogen binding"/>
    <property type="evidence" value="ECO:0007669"/>
    <property type="project" value="TreeGrafter"/>
</dbReference>
<dbReference type="PANTHER" id="PTHR12307:SF36">
    <property type="entry name" value="GLYCOGEN-BINDING SUBUNIT 76A"/>
    <property type="match status" value="1"/>
</dbReference>
<accession>A0A395T321</accession>
<name>A0A395T321_9HYPO</name>
<feature type="domain" description="CBM21" evidence="1">
    <location>
        <begin position="219"/>
        <end position="332"/>
    </location>
</feature>
<protein>
    <submittedName>
        <fullName evidence="2">Phosphatase 1 regulatory subunit 3b</fullName>
    </submittedName>
</protein>
<evidence type="ECO:0000313" key="2">
    <source>
        <dbReference type="EMBL" id="RGP78917.1"/>
    </source>
</evidence>
<organism evidence="2 3">
    <name type="scientific">Fusarium longipes</name>
    <dbReference type="NCBI Taxonomy" id="694270"/>
    <lineage>
        <taxon>Eukaryota</taxon>
        <taxon>Fungi</taxon>
        <taxon>Dikarya</taxon>
        <taxon>Ascomycota</taxon>
        <taxon>Pezizomycotina</taxon>
        <taxon>Sordariomycetes</taxon>
        <taxon>Hypocreomycetidae</taxon>
        <taxon>Hypocreales</taxon>
        <taxon>Nectriaceae</taxon>
        <taxon>Fusarium</taxon>
    </lineage>
</organism>
<dbReference type="Gene3D" id="2.60.40.2440">
    <property type="entry name" value="Carbohydrate binding type-21 domain"/>
    <property type="match status" value="1"/>
</dbReference>
<evidence type="ECO:0000313" key="3">
    <source>
        <dbReference type="Proteomes" id="UP000266234"/>
    </source>
</evidence>
<dbReference type="PANTHER" id="PTHR12307">
    <property type="entry name" value="PROTEIN PHOSPHATASE 1 REGULATORY SUBUNIT"/>
    <property type="match status" value="1"/>
</dbReference>
<keyword evidence="3" id="KW-1185">Reference proteome</keyword>
<gene>
    <name evidence="2" type="ORF">FLONG3_2822</name>
</gene>
<dbReference type="GO" id="GO:0005979">
    <property type="term" value="P:regulation of glycogen biosynthetic process"/>
    <property type="evidence" value="ECO:0007669"/>
    <property type="project" value="TreeGrafter"/>
</dbReference>
<dbReference type="GO" id="GO:0008157">
    <property type="term" value="F:protein phosphatase 1 binding"/>
    <property type="evidence" value="ECO:0007669"/>
    <property type="project" value="TreeGrafter"/>
</dbReference>
<sequence>MILILNTQPKIHDRDILHNLLKEAQERNENKHSDFFPVNLVDQHNPDKNPTRLASNIMDAGIVAAGRPTTLLQSKTITARYIGMNLTRVTSWPTGSELNNLTGRNEHQAFAGYSITTTDLRERVKNIMRLSSQLKKQQDAKNIPQLHGYDKKRSKMPKSVRFNKELERVCFFDKADRPSMIGNSSSQGTWVSLSNNTASKDALPRRQWNISLPNFPHHNPTREQMPVEVSKIYFSDRRAILVVFIVVANMAYEKNVVCRFTRDYWKTISETPAQYYRAASDRGGMKYDKFVVSIDFSKDDDLGCNPFFFCVRYNVSNEQYWDNNSGMNFERYPNHCAEWSPVTSLCLTTGM</sequence>
<dbReference type="GO" id="GO:0000164">
    <property type="term" value="C:protein phosphatase type 1 complex"/>
    <property type="evidence" value="ECO:0007669"/>
    <property type="project" value="TreeGrafter"/>
</dbReference>
<dbReference type="EMBL" id="PXOG01000056">
    <property type="protein sequence ID" value="RGP78917.1"/>
    <property type="molecule type" value="Genomic_DNA"/>
</dbReference>
<dbReference type="Proteomes" id="UP000266234">
    <property type="component" value="Unassembled WGS sequence"/>
</dbReference>
<proteinExistence type="predicted"/>
<evidence type="ECO:0000259" key="1">
    <source>
        <dbReference type="PROSITE" id="PS51159"/>
    </source>
</evidence>
<dbReference type="AlphaFoldDB" id="A0A395T321"/>
<dbReference type="STRING" id="694270.A0A395T321"/>
<dbReference type="Pfam" id="PF03370">
    <property type="entry name" value="CBM_21"/>
    <property type="match status" value="1"/>
</dbReference>
<dbReference type="InterPro" id="IPR005036">
    <property type="entry name" value="CBM21_dom"/>
</dbReference>
<dbReference type="InterPro" id="IPR050782">
    <property type="entry name" value="PP1_regulatory_subunit_3"/>
</dbReference>